<protein>
    <submittedName>
        <fullName evidence="2">AAA ATPase-like domain-containing protein</fullName>
    </submittedName>
</protein>
<dbReference type="InterPro" id="IPR025669">
    <property type="entry name" value="AAA_dom"/>
</dbReference>
<evidence type="ECO:0000313" key="2">
    <source>
        <dbReference type="EMBL" id="QTA85503.1"/>
    </source>
</evidence>
<gene>
    <name evidence="2" type="ORF">dnm_015140</name>
</gene>
<dbReference type="Pfam" id="PF13614">
    <property type="entry name" value="AAA_31"/>
    <property type="match status" value="1"/>
</dbReference>
<dbReference type="EMBL" id="CP061800">
    <property type="protein sequence ID" value="QTA85503.1"/>
    <property type="molecule type" value="Genomic_DNA"/>
</dbReference>
<dbReference type="RefSeq" id="WP_207681535.1">
    <property type="nucleotide sequence ID" value="NZ_CP061800.1"/>
</dbReference>
<accession>A0A975BHN5</accession>
<dbReference type="Proteomes" id="UP000663722">
    <property type="component" value="Chromosome"/>
</dbReference>
<dbReference type="PANTHER" id="PTHR13696:SF99">
    <property type="entry name" value="COBYRINIC ACID AC-DIAMIDE SYNTHASE"/>
    <property type="match status" value="1"/>
</dbReference>
<dbReference type="SUPFAM" id="SSF52540">
    <property type="entry name" value="P-loop containing nucleoside triphosphate hydrolases"/>
    <property type="match status" value="1"/>
</dbReference>
<keyword evidence="3" id="KW-1185">Reference proteome</keyword>
<name>A0A975BHN5_9BACT</name>
<feature type="domain" description="AAA" evidence="1">
    <location>
        <begin position="2"/>
        <end position="203"/>
    </location>
</feature>
<evidence type="ECO:0000259" key="1">
    <source>
        <dbReference type="Pfam" id="PF13614"/>
    </source>
</evidence>
<dbReference type="InterPro" id="IPR050678">
    <property type="entry name" value="DNA_Partitioning_ATPase"/>
</dbReference>
<reference evidence="2" key="1">
    <citation type="journal article" date="2021" name="Microb. Physiol.">
        <title>Proteogenomic Insights into the Physiology of Marine, Sulfate-Reducing, Filamentous Desulfonema limicola and Desulfonema magnum.</title>
        <authorList>
            <person name="Schnaars V."/>
            <person name="Wohlbrand L."/>
            <person name="Scheve S."/>
            <person name="Hinrichs C."/>
            <person name="Reinhardt R."/>
            <person name="Rabus R."/>
        </authorList>
    </citation>
    <scope>NUCLEOTIDE SEQUENCE</scope>
    <source>
        <strain evidence="2">4be13</strain>
    </source>
</reference>
<evidence type="ECO:0000313" key="3">
    <source>
        <dbReference type="Proteomes" id="UP000663722"/>
    </source>
</evidence>
<organism evidence="2 3">
    <name type="scientific">Desulfonema magnum</name>
    <dbReference type="NCBI Taxonomy" id="45655"/>
    <lineage>
        <taxon>Bacteria</taxon>
        <taxon>Pseudomonadati</taxon>
        <taxon>Thermodesulfobacteriota</taxon>
        <taxon>Desulfobacteria</taxon>
        <taxon>Desulfobacterales</taxon>
        <taxon>Desulfococcaceae</taxon>
        <taxon>Desulfonema</taxon>
    </lineage>
</organism>
<proteinExistence type="predicted"/>
<dbReference type="AlphaFoldDB" id="A0A975BHN5"/>
<dbReference type="Gene3D" id="3.40.50.300">
    <property type="entry name" value="P-loop containing nucleotide triphosphate hydrolases"/>
    <property type="match status" value="1"/>
</dbReference>
<sequence length="351" mass="38932">MAIYSIWNNKGGVGKSYLTFQIACEYARIHQEQKVLVADMCPQANASGMLLGGMIRGEKQLCDLGSQNPSRTIAGYIEDRIRSPYVSPRSGASYAVNVSQFNDRVPANLYLLAGDEQLEIQTSRVLNATNPGPTDAWRIVHTWISDLIEDVKYALNENDLTVFIDCNPSFSIYTELAMSASDRLIIPFSADGSSKRAVRAVLSLLYGVTRRPGAQQSLFHLNSQRFRLPVPQIYCYVGNRLTQYVKSAKAFRTVVQEIGDEIFAVWQGNSNVFCIHPSGKPVPNGESLFRDMFQFEIVDANTASVVSSTLGIPIVSLTAGQYTILEKDITVNQSQLDRQQPNIKSLVSMIE</sequence>
<dbReference type="CDD" id="cd02042">
    <property type="entry name" value="ParAB_family"/>
    <property type="match status" value="1"/>
</dbReference>
<dbReference type="InterPro" id="IPR027417">
    <property type="entry name" value="P-loop_NTPase"/>
</dbReference>
<dbReference type="KEGG" id="dmm:dnm_015140"/>
<dbReference type="PANTHER" id="PTHR13696">
    <property type="entry name" value="P-LOOP CONTAINING NUCLEOSIDE TRIPHOSPHATE HYDROLASE"/>
    <property type="match status" value="1"/>
</dbReference>